<dbReference type="CDD" id="cd11492">
    <property type="entry name" value="SLC5sbd_NIS-SMVT"/>
    <property type="match status" value="1"/>
</dbReference>
<feature type="transmembrane region" description="Helical" evidence="12">
    <location>
        <begin position="450"/>
        <end position="468"/>
    </location>
</feature>
<dbReference type="GO" id="GO:0006814">
    <property type="term" value="P:sodium ion transport"/>
    <property type="evidence" value="ECO:0007669"/>
    <property type="project" value="UniProtKB-KW"/>
</dbReference>
<keyword evidence="6 12" id="KW-1133">Transmembrane helix</keyword>
<feature type="transmembrane region" description="Helical" evidence="12">
    <location>
        <begin position="521"/>
        <end position="545"/>
    </location>
</feature>
<keyword evidence="4" id="KW-1003">Cell membrane</keyword>
<keyword evidence="3" id="KW-0813">Transport</keyword>
<dbReference type="PANTHER" id="PTHR42985">
    <property type="entry name" value="SODIUM-COUPLED MONOCARBOXYLATE TRANSPORTER"/>
    <property type="match status" value="1"/>
</dbReference>
<dbReference type="Proteomes" id="UP000677054">
    <property type="component" value="Unassembled WGS sequence"/>
</dbReference>
<dbReference type="InterPro" id="IPR051163">
    <property type="entry name" value="Sodium:Solute_Symporter_SSF"/>
</dbReference>
<keyword evidence="7" id="KW-0915">Sodium</keyword>
<dbReference type="EMBL" id="LR904753">
    <property type="protein sequence ID" value="CAD7253069.1"/>
    <property type="molecule type" value="Genomic_DNA"/>
</dbReference>
<feature type="transmembrane region" description="Helical" evidence="12">
    <location>
        <begin position="79"/>
        <end position="101"/>
    </location>
</feature>
<proteinExistence type="inferred from homology"/>
<evidence type="ECO:0000256" key="3">
    <source>
        <dbReference type="ARBA" id="ARBA00022448"/>
    </source>
</evidence>
<reference evidence="13" key="1">
    <citation type="submission" date="2020-11" db="EMBL/GenBank/DDBJ databases">
        <authorList>
            <person name="Tran Van P."/>
        </authorList>
    </citation>
    <scope>NUCLEOTIDE SEQUENCE</scope>
</reference>
<organism evidence="13">
    <name type="scientific">Darwinula stevensoni</name>
    <dbReference type="NCBI Taxonomy" id="69355"/>
    <lineage>
        <taxon>Eukaryota</taxon>
        <taxon>Metazoa</taxon>
        <taxon>Ecdysozoa</taxon>
        <taxon>Arthropoda</taxon>
        <taxon>Crustacea</taxon>
        <taxon>Oligostraca</taxon>
        <taxon>Ostracoda</taxon>
        <taxon>Podocopa</taxon>
        <taxon>Podocopida</taxon>
        <taxon>Darwinulocopina</taxon>
        <taxon>Darwinuloidea</taxon>
        <taxon>Darwinulidae</taxon>
        <taxon>Darwinula</taxon>
    </lineage>
</organism>
<evidence type="ECO:0000256" key="2">
    <source>
        <dbReference type="ARBA" id="ARBA00006434"/>
    </source>
</evidence>
<dbReference type="Gene3D" id="1.20.1730.10">
    <property type="entry name" value="Sodium/glucose cotransporter"/>
    <property type="match status" value="1"/>
</dbReference>
<keyword evidence="8" id="KW-0406">Ion transport</keyword>
<evidence type="ECO:0000313" key="13">
    <source>
        <dbReference type="EMBL" id="CAD7253069.1"/>
    </source>
</evidence>
<dbReference type="OrthoDB" id="6132759at2759"/>
<evidence type="ECO:0000256" key="1">
    <source>
        <dbReference type="ARBA" id="ARBA00004651"/>
    </source>
</evidence>
<dbReference type="GO" id="GO:0015293">
    <property type="term" value="F:symporter activity"/>
    <property type="evidence" value="ECO:0007669"/>
    <property type="project" value="TreeGrafter"/>
</dbReference>
<gene>
    <name evidence="13" type="ORF">DSTB1V02_LOCUS12820</name>
</gene>
<feature type="transmembrane region" description="Helical" evidence="12">
    <location>
        <begin position="386"/>
        <end position="406"/>
    </location>
</feature>
<feature type="transmembrane region" description="Helical" evidence="12">
    <location>
        <begin position="245"/>
        <end position="263"/>
    </location>
</feature>
<evidence type="ECO:0000256" key="5">
    <source>
        <dbReference type="ARBA" id="ARBA00022692"/>
    </source>
</evidence>
<feature type="transmembrane region" description="Helical" evidence="12">
    <location>
        <begin position="175"/>
        <end position="194"/>
    </location>
</feature>
<name>A0A7R9AFC0_9CRUS</name>
<dbReference type="EMBL" id="CAJPEV010005236">
    <property type="protein sequence ID" value="CAG0902925.1"/>
    <property type="molecule type" value="Genomic_DNA"/>
</dbReference>
<keyword evidence="5 12" id="KW-0812">Transmembrane</keyword>
<comment type="similarity">
    <text evidence="2 11">Belongs to the sodium:solute symporter (SSF) (TC 2.A.21) family.</text>
</comment>
<keyword evidence="14" id="KW-1185">Reference proteome</keyword>
<dbReference type="Pfam" id="PF00474">
    <property type="entry name" value="SSF"/>
    <property type="match status" value="1"/>
</dbReference>
<feature type="transmembrane region" description="Helical" evidence="12">
    <location>
        <begin position="46"/>
        <end position="67"/>
    </location>
</feature>
<evidence type="ECO:0000313" key="14">
    <source>
        <dbReference type="Proteomes" id="UP000677054"/>
    </source>
</evidence>
<evidence type="ECO:0000256" key="6">
    <source>
        <dbReference type="ARBA" id="ARBA00022989"/>
    </source>
</evidence>
<evidence type="ECO:0008006" key="15">
    <source>
        <dbReference type="Google" id="ProtNLM"/>
    </source>
</evidence>
<protein>
    <recommendedName>
        <fullName evidence="15">Sodium-dependent multivitamin transporter</fullName>
    </recommendedName>
</protein>
<dbReference type="PROSITE" id="PS50283">
    <property type="entry name" value="NA_SOLUT_SYMP_3"/>
    <property type="match status" value="1"/>
</dbReference>
<sequence length="601" mass="65443">MAFDWTDGIVLGVILLIFLAIGLYYRFTGERQKTLNEYFLGSKNASCIPVAFSLMASFMSAVTLLGVSSENYRYGTQFAMINLAYIIGTPYVAFLCLPVFFKYLSMRFNGAVSLVASICFSLQMVLYLSVVLYTPALALAAVTQLPLAISILCVGLCCTVYSACGGMKAVLLTDLLQSLLMYTAVLGVVIKGVAEAGSFSEIWRVADEGHRIEFFKLVVSFGVNSFTWKYFHPISTSGDLRVRNTVWSLLIGGFFIYVSLYGVNQAQVQRLLSTGSLKQGQMALFLQWPILTTLSITTCFSGLAIYYHYRDCDPLRDGRMEKPDQLLPLFVQETMSWVPGLLGLFVAGIFSGTLSTISSGINSLAAVTVHDYIQTVLVLKEERASLVSTIITLGYGMVCIGLAYLIQFMPGGVLQASFTIFGVVGGPLFGLFTLGMWVPFANSKGAMTGLLVSLALCLWIGLGGTQVLPPELPVSTDGCSNSTMNSSSISFTSDEPPPTYPPVSIDNFGDVLNYIYSMSNMWYACLGTCLSFFIGCIVSICTLYWEHPSVDPKLFSPPVAWLYKRFHGTGSIGVPVDEDEPNNGPDSAILLLKHGPMSDHA</sequence>
<dbReference type="PANTHER" id="PTHR42985:SF40">
    <property type="entry name" value="LD47995P-RELATED"/>
    <property type="match status" value="1"/>
</dbReference>
<feature type="transmembrane region" description="Helical" evidence="12">
    <location>
        <begin position="108"/>
        <end position="130"/>
    </location>
</feature>
<evidence type="ECO:0000256" key="11">
    <source>
        <dbReference type="RuleBase" id="RU362091"/>
    </source>
</evidence>
<feature type="transmembrane region" description="Helical" evidence="12">
    <location>
        <begin position="284"/>
        <end position="309"/>
    </location>
</feature>
<keyword evidence="10" id="KW-0739">Sodium transport</keyword>
<accession>A0A7R9AFC0</accession>
<feature type="transmembrane region" description="Helical" evidence="12">
    <location>
        <begin position="418"/>
        <end position="438"/>
    </location>
</feature>
<dbReference type="InterPro" id="IPR038377">
    <property type="entry name" value="Na/Glc_symporter_sf"/>
</dbReference>
<evidence type="ECO:0000256" key="8">
    <source>
        <dbReference type="ARBA" id="ARBA00023065"/>
    </source>
</evidence>
<evidence type="ECO:0000256" key="7">
    <source>
        <dbReference type="ARBA" id="ARBA00023053"/>
    </source>
</evidence>
<dbReference type="GO" id="GO:0005886">
    <property type="term" value="C:plasma membrane"/>
    <property type="evidence" value="ECO:0007669"/>
    <property type="project" value="UniProtKB-SubCell"/>
</dbReference>
<keyword evidence="9 12" id="KW-0472">Membrane</keyword>
<evidence type="ECO:0000256" key="4">
    <source>
        <dbReference type="ARBA" id="ARBA00022475"/>
    </source>
</evidence>
<dbReference type="AlphaFoldDB" id="A0A7R9AFC0"/>
<evidence type="ECO:0000256" key="12">
    <source>
        <dbReference type="SAM" id="Phobius"/>
    </source>
</evidence>
<comment type="subcellular location">
    <subcellularLocation>
        <location evidence="1">Cell membrane</location>
        <topology evidence="1">Multi-pass membrane protein</topology>
    </subcellularLocation>
</comment>
<evidence type="ECO:0000256" key="9">
    <source>
        <dbReference type="ARBA" id="ARBA00023136"/>
    </source>
</evidence>
<dbReference type="InterPro" id="IPR001734">
    <property type="entry name" value="Na/solute_symporter"/>
</dbReference>
<feature type="transmembrane region" description="Helical" evidence="12">
    <location>
        <begin position="136"/>
        <end position="163"/>
    </location>
</feature>
<evidence type="ECO:0000256" key="10">
    <source>
        <dbReference type="ARBA" id="ARBA00023201"/>
    </source>
</evidence>
<dbReference type="NCBIfam" id="TIGR00813">
    <property type="entry name" value="sss"/>
    <property type="match status" value="1"/>
</dbReference>
<feature type="transmembrane region" description="Helical" evidence="12">
    <location>
        <begin position="6"/>
        <end position="25"/>
    </location>
</feature>